<keyword evidence="14" id="KW-0408">Iron</keyword>
<evidence type="ECO:0000256" key="7">
    <source>
        <dbReference type="ARBA" id="ARBA00022617"/>
    </source>
</evidence>
<evidence type="ECO:0000256" key="5">
    <source>
        <dbReference type="ARBA" id="ARBA00022528"/>
    </source>
</evidence>
<comment type="similarity">
    <text evidence="3">Belongs to the peroxidase family. Ascorbate peroxidase subfamily.</text>
</comment>
<keyword evidence="15" id="KW-0376">Hydrogen peroxide</keyword>
<dbReference type="OrthoDB" id="2859658at2759"/>
<evidence type="ECO:0000256" key="12">
    <source>
        <dbReference type="ARBA" id="ARBA00022958"/>
    </source>
</evidence>
<dbReference type="PANTHER" id="PTHR31356">
    <property type="entry name" value="THYLAKOID LUMENAL 29 KDA PROTEIN, CHLOROPLASTIC-RELATED"/>
    <property type="match status" value="1"/>
</dbReference>
<keyword evidence="19" id="KW-0472">Membrane</keyword>
<dbReference type="SUPFAM" id="SSF48113">
    <property type="entry name" value="Heme-dependent peroxidases"/>
    <property type="match status" value="1"/>
</dbReference>
<comment type="function">
    <text evidence="16">Plays a key role in hydrogen peroxide removal.</text>
</comment>
<accession>A0A6A1W797</accession>
<keyword evidence="19" id="KW-1133">Transmembrane helix</keyword>
<evidence type="ECO:0000256" key="1">
    <source>
        <dbReference type="ARBA" id="ARBA00001970"/>
    </source>
</evidence>
<dbReference type="EMBL" id="RXIC02000021">
    <property type="protein sequence ID" value="KAB1221081.1"/>
    <property type="molecule type" value="Genomic_DNA"/>
</dbReference>
<dbReference type="GO" id="GO:0009507">
    <property type="term" value="C:chloroplast"/>
    <property type="evidence" value="ECO:0007669"/>
    <property type="project" value="UniProtKB-SubCell"/>
</dbReference>
<comment type="cofactor">
    <cofactor evidence="1">
        <name>heme b</name>
        <dbReference type="ChEBI" id="CHEBI:60344"/>
    </cofactor>
</comment>
<evidence type="ECO:0000256" key="16">
    <source>
        <dbReference type="ARBA" id="ARBA00043919"/>
    </source>
</evidence>
<name>A0A6A1W797_9ROSI</name>
<dbReference type="InterPro" id="IPR044831">
    <property type="entry name" value="Ccp1-like"/>
</dbReference>
<dbReference type="GO" id="GO:0042744">
    <property type="term" value="P:hydrogen peroxide catabolic process"/>
    <property type="evidence" value="ECO:0007669"/>
    <property type="project" value="UniProtKB-KW"/>
</dbReference>
<evidence type="ECO:0000256" key="2">
    <source>
        <dbReference type="ARBA" id="ARBA00004229"/>
    </source>
</evidence>
<evidence type="ECO:0000256" key="13">
    <source>
        <dbReference type="ARBA" id="ARBA00023002"/>
    </source>
</evidence>
<keyword evidence="12" id="KW-0630">Potassium</keyword>
<evidence type="ECO:0000256" key="4">
    <source>
        <dbReference type="ARBA" id="ARBA00012940"/>
    </source>
</evidence>
<dbReference type="Gene3D" id="1.10.520.10">
    <property type="match status" value="1"/>
</dbReference>
<keyword evidence="22" id="KW-1185">Reference proteome</keyword>
<gene>
    <name evidence="21" type="ORF">CJ030_MR3G018934</name>
</gene>
<dbReference type="GO" id="GO:0034599">
    <property type="term" value="P:cellular response to oxidative stress"/>
    <property type="evidence" value="ECO:0007669"/>
    <property type="project" value="InterPro"/>
</dbReference>
<feature type="compositionally biased region" description="Basic and acidic residues" evidence="18">
    <location>
        <begin position="268"/>
        <end position="284"/>
    </location>
</feature>
<evidence type="ECO:0000259" key="20">
    <source>
        <dbReference type="PROSITE" id="PS50873"/>
    </source>
</evidence>
<dbReference type="FunFam" id="1.10.520.10:FF:000007">
    <property type="entry name" value="L-ascorbate peroxidase S chloroplastic/mitochondrial"/>
    <property type="match status" value="1"/>
</dbReference>
<dbReference type="InterPro" id="IPR019793">
    <property type="entry name" value="Peroxidases_heam-ligand_BS"/>
</dbReference>
<evidence type="ECO:0000256" key="6">
    <source>
        <dbReference type="ARBA" id="ARBA00022559"/>
    </source>
</evidence>
<dbReference type="InterPro" id="IPR002207">
    <property type="entry name" value="Peroxidase_I"/>
</dbReference>
<sequence length="444" mass="48354">MAGRLSLTRLPSQAPAATAVPAMAARMAPVAAASSFRIFPAAASRARLSVSSSSSSTSLCSRKCLRSSPLVSHLFLNQKRSPVARVSENRGLSSVATPKCAASDPDQLKSAREDIKELLKNKFCHPILVRLGWHDSGTYNKNIQEWPQRGGANGSLRFEIELKHGANAGLVNALKILQPIKDKYSGVTYADLFQLASATAIEEAGGPKIPMKYGRVDVTGPEQCPEEGRLPDAGPPSPADHLRDVFYRMGLSDKEIVALSGAHTLGRSRPERSGWGKPETKYTKEGPGAPGGQSWTVQWLKFDNSYFKDIKERRDEDLLVLPTDAILFEDPSFKVFAEKYAEDEEAFFKDYAEAHAKLSILGAKFDPPEGIVINEGPSESAPEKFEAAKYSSGKRELSDSMKQRIRAEYEAFGGSPDKPLPTNYFLNIIIVIAVLAVLTSLLGN</sequence>
<keyword evidence="13" id="KW-0560">Oxidoreductase</keyword>
<evidence type="ECO:0000313" key="22">
    <source>
        <dbReference type="Proteomes" id="UP000516437"/>
    </source>
</evidence>
<evidence type="ECO:0000256" key="3">
    <source>
        <dbReference type="ARBA" id="ARBA00006873"/>
    </source>
</evidence>
<organism evidence="21 22">
    <name type="scientific">Morella rubra</name>
    <name type="common">Chinese bayberry</name>
    <dbReference type="NCBI Taxonomy" id="262757"/>
    <lineage>
        <taxon>Eukaryota</taxon>
        <taxon>Viridiplantae</taxon>
        <taxon>Streptophyta</taxon>
        <taxon>Embryophyta</taxon>
        <taxon>Tracheophyta</taxon>
        <taxon>Spermatophyta</taxon>
        <taxon>Magnoliopsida</taxon>
        <taxon>eudicotyledons</taxon>
        <taxon>Gunneridae</taxon>
        <taxon>Pentapetalae</taxon>
        <taxon>rosids</taxon>
        <taxon>fabids</taxon>
        <taxon>Fagales</taxon>
        <taxon>Myricaceae</taxon>
        <taxon>Morella</taxon>
    </lineage>
</organism>
<evidence type="ECO:0000256" key="18">
    <source>
        <dbReference type="SAM" id="MobiDB-lite"/>
    </source>
</evidence>
<evidence type="ECO:0000256" key="15">
    <source>
        <dbReference type="ARBA" id="ARBA00023324"/>
    </source>
</evidence>
<evidence type="ECO:0000313" key="21">
    <source>
        <dbReference type="EMBL" id="KAB1221081.1"/>
    </source>
</evidence>
<dbReference type="PRINTS" id="PR00459">
    <property type="entry name" value="ASPEROXIDASE"/>
</dbReference>
<dbReference type="PRINTS" id="PR00458">
    <property type="entry name" value="PEROXIDASE"/>
</dbReference>
<dbReference type="GO" id="GO:0016688">
    <property type="term" value="F:L-ascorbate peroxidase activity"/>
    <property type="evidence" value="ECO:0007669"/>
    <property type="project" value="UniProtKB-EC"/>
</dbReference>
<evidence type="ECO:0000256" key="11">
    <source>
        <dbReference type="ARBA" id="ARBA00022946"/>
    </source>
</evidence>
<feature type="domain" description="Plant heme peroxidase family profile" evidence="20">
    <location>
        <begin position="187"/>
        <end position="372"/>
    </location>
</feature>
<comment type="subcellular location">
    <subcellularLocation>
        <location evidence="2">Plastid</location>
        <location evidence="2">Chloroplast</location>
    </subcellularLocation>
</comment>
<dbReference type="PROSITE" id="PS50873">
    <property type="entry name" value="PEROXIDASE_4"/>
    <property type="match status" value="1"/>
</dbReference>
<comment type="catalytic activity">
    <reaction evidence="17">
        <text>L-ascorbate + H2O2 = L-dehydroascorbate + 2 H2O</text>
        <dbReference type="Rhea" id="RHEA:22996"/>
        <dbReference type="ChEBI" id="CHEBI:15377"/>
        <dbReference type="ChEBI" id="CHEBI:16240"/>
        <dbReference type="ChEBI" id="CHEBI:38290"/>
        <dbReference type="ChEBI" id="CHEBI:58539"/>
        <dbReference type="EC" id="1.11.1.11"/>
    </reaction>
</comment>
<keyword evidence="10" id="KW-0106">Calcium</keyword>
<protein>
    <recommendedName>
        <fullName evidence="4">L-ascorbate peroxidase</fullName>
        <ecNumber evidence="4">1.11.1.11</ecNumber>
    </recommendedName>
</protein>
<dbReference type="GO" id="GO:0000302">
    <property type="term" value="P:response to reactive oxygen species"/>
    <property type="evidence" value="ECO:0007669"/>
    <property type="project" value="TreeGrafter"/>
</dbReference>
<keyword evidence="5" id="KW-0150">Chloroplast</keyword>
<dbReference type="GO" id="GO:0046872">
    <property type="term" value="F:metal ion binding"/>
    <property type="evidence" value="ECO:0007669"/>
    <property type="project" value="UniProtKB-KW"/>
</dbReference>
<dbReference type="GO" id="GO:0020037">
    <property type="term" value="F:heme binding"/>
    <property type="evidence" value="ECO:0007669"/>
    <property type="project" value="InterPro"/>
</dbReference>
<keyword evidence="19" id="KW-0812">Transmembrane</keyword>
<evidence type="ECO:0000256" key="9">
    <source>
        <dbReference type="ARBA" id="ARBA00022723"/>
    </source>
</evidence>
<evidence type="ECO:0000256" key="19">
    <source>
        <dbReference type="SAM" id="Phobius"/>
    </source>
</evidence>
<dbReference type="Pfam" id="PF00141">
    <property type="entry name" value="peroxidase"/>
    <property type="match status" value="1"/>
</dbReference>
<evidence type="ECO:0000256" key="10">
    <source>
        <dbReference type="ARBA" id="ARBA00022837"/>
    </source>
</evidence>
<keyword evidence="8" id="KW-0934">Plastid</keyword>
<dbReference type="PANTHER" id="PTHR31356:SF1">
    <property type="entry name" value="L-ASCORBATE PEROXIDASE S, CHLOROPLASTIC_MITOCHONDRIAL"/>
    <property type="match status" value="1"/>
</dbReference>
<dbReference type="AlphaFoldDB" id="A0A6A1W797"/>
<feature type="transmembrane region" description="Helical" evidence="19">
    <location>
        <begin position="424"/>
        <end position="443"/>
    </location>
</feature>
<keyword evidence="11" id="KW-0809">Transit peptide</keyword>
<dbReference type="InterPro" id="IPR002016">
    <property type="entry name" value="Haem_peroxidase"/>
</dbReference>
<feature type="region of interest" description="Disordered" evidence="18">
    <location>
        <begin position="262"/>
        <end position="290"/>
    </location>
</feature>
<dbReference type="EC" id="1.11.1.11" evidence="4"/>
<dbReference type="Gene3D" id="1.10.420.10">
    <property type="entry name" value="Peroxidase, domain 2"/>
    <property type="match status" value="1"/>
</dbReference>
<evidence type="ECO:0000256" key="14">
    <source>
        <dbReference type="ARBA" id="ARBA00023004"/>
    </source>
</evidence>
<comment type="caution">
    <text evidence="21">The sequence shown here is derived from an EMBL/GenBank/DDBJ whole genome shotgun (WGS) entry which is preliminary data.</text>
</comment>
<dbReference type="CDD" id="cd00691">
    <property type="entry name" value="ascorbate_peroxidase"/>
    <property type="match status" value="1"/>
</dbReference>
<dbReference type="PROSITE" id="PS00435">
    <property type="entry name" value="PEROXIDASE_1"/>
    <property type="match status" value="1"/>
</dbReference>
<dbReference type="Proteomes" id="UP000516437">
    <property type="component" value="Chromosome 3"/>
</dbReference>
<keyword evidence="6 21" id="KW-0575">Peroxidase</keyword>
<proteinExistence type="inferred from homology"/>
<evidence type="ECO:0000256" key="17">
    <source>
        <dbReference type="ARBA" id="ARBA00047994"/>
    </source>
</evidence>
<dbReference type="InterPro" id="IPR010255">
    <property type="entry name" value="Haem_peroxidase_sf"/>
</dbReference>
<keyword evidence="7" id="KW-0349">Heme</keyword>
<keyword evidence="9" id="KW-0479">Metal-binding</keyword>
<reference evidence="21 22" key="1">
    <citation type="journal article" date="2019" name="Plant Biotechnol. J.">
        <title>The red bayberry genome and genetic basis of sex determination.</title>
        <authorList>
            <person name="Jia H.M."/>
            <person name="Jia H.J."/>
            <person name="Cai Q.L."/>
            <person name="Wang Y."/>
            <person name="Zhao H.B."/>
            <person name="Yang W.F."/>
            <person name="Wang G.Y."/>
            <person name="Li Y.H."/>
            <person name="Zhan D.L."/>
            <person name="Shen Y.T."/>
            <person name="Niu Q.F."/>
            <person name="Chang L."/>
            <person name="Qiu J."/>
            <person name="Zhao L."/>
            <person name="Xie H.B."/>
            <person name="Fu W.Y."/>
            <person name="Jin J."/>
            <person name="Li X.W."/>
            <person name="Jiao Y."/>
            <person name="Zhou C.C."/>
            <person name="Tu T."/>
            <person name="Chai C.Y."/>
            <person name="Gao J.L."/>
            <person name="Fan L.J."/>
            <person name="van de Weg E."/>
            <person name="Wang J.Y."/>
            <person name="Gao Z.S."/>
        </authorList>
    </citation>
    <scope>NUCLEOTIDE SEQUENCE [LARGE SCALE GENOMIC DNA]</scope>
    <source>
        <tissue evidence="21">Leaves</tissue>
    </source>
</reference>
<evidence type="ECO:0000256" key="8">
    <source>
        <dbReference type="ARBA" id="ARBA00022640"/>
    </source>
</evidence>
<dbReference type="FunFam" id="1.10.420.10:FF:000005">
    <property type="entry name" value="L-ascorbate peroxidase T, chloroplastic"/>
    <property type="match status" value="1"/>
</dbReference>